<accession>A0A9K3Q4W4</accession>
<dbReference type="InterPro" id="IPR001104">
    <property type="entry name" value="3-oxo-5_a-steroid_4-DH_C"/>
</dbReference>
<gene>
    <name evidence="9" type="ORF">IV203_019065</name>
</gene>
<dbReference type="InterPro" id="IPR039357">
    <property type="entry name" value="SRD5A/TECR"/>
</dbReference>
<evidence type="ECO:0000256" key="7">
    <source>
        <dbReference type="SAM" id="Phobius"/>
    </source>
</evidence>
<dbReference type="GO" id="GO:0006629">
    <property type="term" value="P:lipid metabolic process"/>
    <property type="evidence" value="ECO:0007669"/>
    <property type="project" value="InterPro"/>
</dbReference>
<name>A0A9K3Q4W4_9STRA</name>
<feature type="transmembrane region" description="Helical" evidence="7">
    <location>
        <begin position="355"/>
        <end position="374"/>
    </location>
</feature>
<feature type="transmembrane region" description="Helical" evidence="7">
    <location>
        <begin position="44"/>
        <end position="62"/>
    </location>
</feature>
<keyword evidence="5 7" id="KW-0472">Membrane</keyword>
<evidence type="ECO:0000256" key="6">
    <source>
        <dbReference type="SAM" id="MobiDB-lite"/>
    </source>
</evidence>
<reference evidence="9" key="1">
    <citation type="journal article" date="2021" name="Sci. Rep.">
        <title>Diploid genomic architecture of Nitzschia inconspicua, an elite biomass production diatom.</title>
        <authorList>
            <person name="Oliver A."/>
            <person name="Podell S."/>
            <person name="Pinowska A."/>
            <person name="Traller J.C."/>
            <person name="Smith S.R."/>
            <person name="McClure R."/>
            <person name="Beliaev A."/>
            <person name="Bohutskyi P."/>
            <person name="Hill E.A."/>
            <person name="Rabines A."/>
            <person name="Zheng H."/>
            <person name="Allen L.Z."/>
            <person name="Kuo A."/>
            <person name="Grigoriev I.V."/>
            <person name="Allen A.E."/>
            <person name="Hazlebeck D."/>
            <person name="Allen E.E."/>
        </authorList>
    </citation>
    <scope>NUCLEOTIDE SEQUENCE</scope>
    <source>
        <strain evidence="9">Hildebrandi</strain>
    </source>
</reference>
<dbReference type="Pfam" id="PF02544">
    <property type="entry name" value="Steroid_dh"/>
    <property type="match status" value="1"/>
</dbReference>
<dbReference type="Proteomes" id="UP000693970">
    <property type="component" value="Unassembled WGS sequence"/>
</dbReference>
<sequence>MALFTNSSSNNEVETSNPERTATTTTTTTASTTTRTTTSFKTTLYGAIALILVEGNLCYETLASLDRLLLIIWTFTVLFSFTVFVWFDVNGNDVNLNDGTVTVNGSKKQQQQQQQLRELAMMGLVFHTYLGVLLVVSMINFNSTTLAVGWMAALLYSVVVLGQRPKWRRKRNQNTTTSTTTATTSTSSTTTTTTTTTTTATVFLVHRSKSRLAIFRGLAVANACLFAFLFRRNSHRNWYNRYENENEKQPYDPLLYTSFSFLFVSHVIWVNNETMRQQQQQQNASPLSITLQSLAIWSPIGKIASIILCSCLQRGRPNDFDFAVLSMVVCGLLDVTWILVAIVKYLDVHAVSTTLYLYAVLVYLIFYNFDYCLVERPVLLQDGRIITALGWDQSSETVFKLERHGQLDTWLRQSLLSTDTIAKIILCLSPIVALVLILGRPTTYGKLDGLASSASSSPTVHLQQQTPQQQQNATDKEQSLDTLQHTHSSADGVVDSSDDDAVGSGSSTHQQQSRRFHWLSPMLSSKWSWMIFESPCWVWTLFLLNHKRQMDYDAYQRDFIDMADQLNKKKGWMDIVIKTLLGVSRNENQTEFIPESILDSPFLDALYAMLGRDMVPDLPNQMLIGWFLLHYLYRSLVYPVFLSTSSRMPLGISLFAFCYTLLNGYLQPYDLIFQQVFPEEYQYSIQFWSGIVMGAVGFAIGCHSDHTLLELKREKESNSSGGGGGGAYYQIPRDGLFEYVSSPHYLGEILEWTGFCIACDFSLASVSFVIWTVANLVPRAYATHRWYHDKFQEEYPPLNRKVIIPFVV</sequence>
<protein>
    <submittedName>
        <fullName evidence="9">3-oxo-5-alpha-steroid 4-dehydrogenase-domain containing protein</fullName>
    </submittedName>
</protein>
<evidence type="ECO:0000259" key="8">
    <source>
        <dbReference type="Pfam" id="PF02544"/>
    </source>
</evidence>
<keyword evidence="3 7" id="KW-0812">Transmembrane</keyword>
<evidence type="ECO:0000256" key="2">
    <source>
        <dbReference type="ARBA" id="ARBA00007742"/>
    </source>
</evidence>
<evidence type="ECO:0000256" key="5">
    <source>
        <dbReference type="ARBA" id="ARBA00023136"/>
    </source>
</evidence>
<dbReference type="AlphaFoldDB" id="A0A9K3Q4W4"/>
<evidence type="ECO:0000256" key="1">
    <source>
        <dbReference type="ARBA" id="ARBA00004141"/>
    </source>
</evidence>
<evidence type="ECO:0000256" key="3">
    <source>
        <dbReference type="ARBA" id="ARBA00022692"/>
    </source>
</evidence>
<feature type="domain" description="3-oxo-5-alpha-steroid 4-dehydrogenase C-terminal" evidence="8">
    <location>
        <begin position="647"/>
        <end position="807"/>
    </location>
</feature>
<dbReference type="GO" id="GO:0016627">
    <property type="term" value="F:oxidoreductase activity, acting on the CH-CH group of donors"/>
    <property type="evidence" value="ECO:0007669"/>
    <property type="project" value="InterPro"/>
</dbReference>
<dbReference type="OrthoDB" id="5788137at2759"/>
<organism evidence="9 10">
    <name type="scientific">Nitzschia inconspicua</name>
    <dbReference type="NCBI Taxonomy" id="303405"/>
    <lineage>
        <taxon>Eukaryota</taxon>
        <taxon>Sar</taxon>
        <taxon>Stramenopiles</taxon>
        <taxon>Ochrophyta</taxon>
        <taxon>Bacillariophyta</taxon>
        <taxon>Bacillariophyceae</taxon>
        <taxon>Bacillariophycidae</taxon>
        <taxon>Bacillariales</taxon>
        <taxon>Bacillariaceae</taxon>
        <taxon>Nitzschia</taxon>
    </lineage>
</organism>
<feature type="transmembrane region" description="Helical" evidence="7">
    <location>
        <begin position="68"/>
        <end position="87"/>
    </location>
</feature>
<evidence type="ECO:0000313" key="10">
    <source>
        <dbReference type="Proteomes" id="UP000693970"/>
    </source>
</evidence>
<feature type="transmembrane region" description="Helical" evidence="7">
    <location>
        <begin position="251"/>
        <end position="270"/>
    </location>
</feature>
<feature type="region of interest" description="Disordered" evidence="6">
    <location>
        <begin position="458"/>
        <end position="509"/>
    </location>
</feature>
<dbReference type="PANTHER" id="PTHR10556">
    <property type="entry name" value="3-OXO-5-ALPHA-STEROID 4-DEHYDROGENASE"/>
    <property type="match status" value="1"/>
</dbReference>
<comment type="subcellular location">
    <subcellularLocation>
        <location evidence="1">Membrane</location>
        <topology evidence="1">Multi-pass membrane protein</topology>
    </subcellularLocation>
</comment>
<feature type="region of interest" description="Disordered" evidence="6">
    <location>
        <begin position="1"/>
        <end position="34"/>
    </location>
</feature>
<comment type="similarity">
    <text evidence="2">Belongs to the steroid 5-alpha reductase family.</text>
</comment>
<evidence type="ECO:0000313" key="9">
    <source>
        <dbReference type="EMBL" id="KAG7370495.1"/>
    </source>
</evidence>
<feature type="transmembrane region" description="Helical" evidence="7">
    <location>
        <begin position="119"/>
        <end position="139"/>
    </location>
</feature>
<comment type="caution">
    <text evidence="9">The sequence shown here is derived from an EMBL/GenBank/DDBJ whole genome shotgun (WGS) entry which is preliminary data.</text>
</comment>
<reference evidence="9" key="2">
    <citation type="submission" date="2021-04" db="EMBL/GenBank/DDBJ databases">
        <authorList>
            <person name="Podell S."/>
        </authorList>
    </citation>
    <scope>NUCLEOTIDE SEQUENCE</scope>
    <source>
        <strain evidence="9">Hildebrandi</strain>
    </source>
</reference>
<evidence type="ECO:0000256" key="4">
    <source>
        <dbReference type="ARBA" id="ARBA00022989"/>
    </source>
</evidence>
<dbReference type="PROSITE" id="PS50244">
    <property type="entry name" value="S5A_REDUCTASE"/>
    <property type="match status" value="1"/>
</dbReference>
<dbReference type="EMBL" id="JAGRRH010000004">
    <property type="protein sequence ID" value="KAG7370495.1"/>
    <property type="molecule type" value="Genomic_DNA"/>
</dbReference>
<feature type="transmembrane region" description="Helical" evidence="7">
    <location>
        <begin position="145"/>
        <end position="162"/>
    </location>
</feature>
<feature type="transmembrane region" description="Helical" evidence="7">
    <location>
        <begin position="322"/>
        <end position="343"/>
    </location>
</feature>
<dbReference type="GO" id="GO:0016020">
    <property type="term" value="C:membrane"/>
    <property type="evidence" value="ECO:0007669"/>
    <property type="project" value="UniProtKB-SubCell"/>
</dbReference>
<proteinExistence type="inferred from homology"/>
<feature type="compositionally biased region" description="Low complexity" evidence="6">
    <location>
        <begin position="175"/>
        <end position="192"/>
    </location>
</feature>
<dbReference type="PANTHER" id="PTHR10556:SF43">
    <property type="entry name" value="STEROID 5-ALPHA-REDUCTASE DET2"/>
    <property type="match status" value="1"/>
</dbReference>
<keyword evidence="4 7" id="KW-1133">Transmembrane helix</keyword>
<feature type="transmembrane region" description="Helical" evidence="7">
    <location>
        <begin position="213"/>
        <end position="231"/>
    </location>
</feature>
<feature type="transmembrane region" description="Helical" evidence="7">
    <location>
        <begin position="420"/>
        <end position="439"/>
    </location>
</feature>
<keyword evidence="10" id="KW-1185">Reference proteome</keyword>
<feature type="region of interest" description="Disordered" evidence="6">
    <location>
        <begin position="169"/>
        <end position="192"/>
    </location>
</feature>